<dbReference type="Pfam" id="PF00419">
    <property type="entry name" value="Fimbrial"/>
    <property type="match status" value="1"/>
</dbReference>
<proteinExistence type="predicted"/>
<dbReference type="Gene3D" id="2.60.40.1090">
    <property type="entry name" value="Fimbrial-type adhesion domain"/>
    <property type="match status" value="1"/>
</dbReference>
<evidence type="ECO:0000259" key="2">
    <source>
        <dbReference type="Pfam" id="PF00419"/>
    </source>
</evidence>
<dbReference type="EMBL" id="CP158294">
    <property type="protein sequence ID" value="XBV47493.1"/>
    <property type="molecule type" value="Genomic_DNA"/>
</dbReference>
<dbReference type="SUPFAM" id="SSF49401">
    <property type="entry name" value="Bacterial adhesins"/>
    <property type="match status" value="1"/>
</dbReference>
<evidence type="ECO:0000256" key="1">
    <source>
        <dbReference type="SAM" id="SignalP"/>
    </source>
</evidence>
<evidence type="ECO:0000313" key="3">
    <source>
        <dbReference type="EMBL" id="XBV47493.1"/>
    </source>
</evidence>
<dbReference type="InterPro" id="IPR036937">
    <property type="entry name" value="Adhesion_dom_fimbrial_sf"/>
</dbReference>
<organism evidence="3">
    <name type="scientific">Pantoea sp. BJ2</name>
    <dbReference type="NCBI Taxonomy" id="3141322"/>
    <lineage>
        <taxon>Bacteria</taxon>
        <taxon>Pseudomonadati</taxon>
        <taxon>Pseudomonadota</taxon>
        <taxon>Gammaproteobacteria</taxon>
        <taxon>Enterobacterales</taxon>
        <taxon>Erwiniaceae</taxon>
        <taxon>Pantoea</taxon>
    </lineage>
</organism>
<dbReference type="InterPro" id="IPR008966">
    <property type="entry name" value="Adhesion_dom_sf"/>
</dbReference>
<dbReference type="AlphaFoldDB" id="A0AAU7U4H5"/>
<feature type="chain" id="PRO_5043392100" evidence="1">
    <location>
        <begin position="21"/>
        <end position="170"/>
    </location>
</feature>
<keyword evidence="3" id="KW-0614">Plasmid</keyword>
<sequence length="170" mass="17597">MKKIVALSIALCGSGMNVNAADTGKGRIDFKGAITEAACSIDPDSTRQEIDLGQITMAELNNGGMSTPRNFEINLENCVTDIESSVSVTFGGMPADGTNKLLGITGTASGAGIAITDASGKLVTLGVPTPAQPLINGNNTLYFSTHLQGMDGELRTGEFSAVSDFILTYM</sequence>
<feature type="domain" description="Fimbrial-type adhesion" evidence="2">
    <location>
        <begin position="28"/>
        <end position="169"/>
    </location>
</feature>
<keyword evidence="1" id="KW-0732">Signal</keyword>
<name>A0AAU7U4H5_9GAMM</name>
<dbReference type="GO" id="GO:0043709">
    <property type="term" value="P:cell adhesion involved in single-species biofilm formation"/>
    <property type="evidence" value="ECO:0007669"/>
    <property type="project" value="TreeGrafter"/>
</dbReference>
<geneLocation type="plasmid" evidence="3">
    <name>plasmindB</name>
</geneLocation>
<dbReference type="GO" id="GO:0009289">
    <property type="term" value="C:pilus"/>
    <property type="evidence" value="ECO:0007669"/>
    <property type="project" value="InterPro"/>
</dbReference>
<reference evidence="3" key="1">
    <citation type="submission" date="2024-06" db="EMBL/GenBank/DDBJ databases">
        <title>Multiomics insights into the TNT degradation mechanism by Pantoea sp. BJ2 isolated from an ammunition destruction site.</title>
        <authorList>
            <person name="Luo J."/>
        </authorList>
    </citation>
    <scope>NUCLEOTIDE SEQUENCE</scope>
    <source>
        <strain evidence="3">BJ2</strain>
        <plasmid evidence="3">plasmindB</plasmid>
    </source>
</reference>
<dbReference type="RefSeq" id="WP_350262525.1">
    <property type="nucleotide sequence ID" value="NZ_CP158294.1"/>
</dbReference>
<feature type="signal peptide" evidence="1">
    <location>
        <begin position="1"/>
        <end position="20"/>
    </location>
</feature>
<accession>A0AAU7U4H5</accession>
<gene>
    <name evidence="3" type="ORF">AAF463_24525</name>
</gene>
<dbReference type="PANTHER" id="PTHR33420:SF26">
    <property type="entry name" value="FIMBRIAL SUBUNIT"/>
    <property type="match status" value="1"/>
</dbReference>
<dbReference type="InterPro" id="IPR050263">
    <property type="entry name" value="Bact_Fimbrial_Adh_Pro"/>
</dbReference>
<dbReference type="InterPro" id="IPR000259">
    <property type="entry name" value="Adhesion_dom_fimbrial"/>
</dbReference>
<protein>
    <submittedName>
        <fullName evidence="3">Fimbrial protein</fullName>
    </submittedName>
</protein>
<dbReference type="PANTHER" id="PTHR33420">
    <property type="entry name" value="FIMBRIAL SUBUNIT ELFA-RELATED"/>
    <property type="match status" value="1"/>
</dbReference>